<dbReference type="Pfam" id="PF01527">
    <property type="entry name" value="HTH_Tnp_1"/>
    <property type="match status" value="1"/>
</dbReference>
<evidence type="ECO:0000313" key="2">
    <source>
        <dbReference type="EMBL" id="KAB7572707.1"/>
    </source>
</evidence>
<gene>
    <name evidence="3" type="ORF">DKP91_18140</name>
    <name evidence="2" type="ORF">GBM73_15110</name>
</gene>
<dbReference type="InterPro" id="IPR009057">
    <property type="entry name" value="Homeodomain-like_sf"/>
</dbReference>
<dbReference type="EMBL" id="QHGU01000422">
    <property type="protein sequence ID" value="PZM50711.1"/>
    <property type="molecule type" value="Genomic_DNA"/>
</dbReference>
<dbReference type="GO" id="GO:0004803">
    <property type="term" value="F:transposase activity"/>
    <property type="evidence" value="ECO:0007669"/>
    <property type="project" value="InterPro"/>
</dbReference>
<dbReference type="SUPFAM" id="SSF46689">
    <property type="entry name" value="Homeodomain-like"/>
    <property type="match status" value="1"/>
</dbReference>
<evidence type="ECO:0000313" key="5">
    <source>
        <dbReference type="Proteomes" id="UP000469871"/>
    </source>
</evidence>
<proteinExistence type="predicted"/>
<keyword evidence="1" id="KW-0175">Coiled coil</keyword>
<evidence type="ECO:0000313" key="4">
    <source>
        <dbReference type="Proteomes" id="UP000249070"/>
    </source>
</evidence>
<dbReference type="EMBL" id="WEFP01000003">
    <property type="protein sequence ID" value="KAB7572707.1"/>
    <property type="molecule type" value="Genomic_DNA"/>
</dbReference>
<dbReference type="GO" id="GO:0006313">
    <property type="term" value="P:DNA transposition"/>
    <property type="evidence" value="ECO:0007669"/>
    <property type="project" value="InterPro"/>
</dbReference>
<dbReference type="Proteomes" id="UP000469871">
    <property type="component" value="Unassembled WGS sequence"/>
</dbReference>
<dbReference type="Proteomes" id="UP000249070">
    <property type="component" value="Unassembled WGS sequence"/>
</dbReference>
<dbReference type="GO" id="GO:0003677">
    <property type="term" value="F:DNA binding"/>
    <property type="evidence" value="ECO:0007669"/>
    <property type="project" value="InterPro"/>
</dbReference>
<evidence type="ECO:0000256" key="1">
    <source>
        <dbReference type="SAM" id="Coils"/>
    </source>
</evidence>
<name>A0A2W4H495_ENTFC</name>
<sequence>MITMTNKNNERYSTELKATAIKKMMPPENRGIRQLSQTLGIPEATLCSWRKKARIQGNTTPGTKKNVEKWSSEDKFLIVMESFSMNQVELAEYCRKKGLFKEQIEAWKKTCLSANEQEENRTRELATELKEEKKQARQLEKELRHKEKALAEAAALLLLRKKAHAIWGDQEEE</sequence>
<evidence type="ECO:0000313" key="3">
    <source>
        <dbReference type="EMBL" id="PZM50711.1"/>
    </source>
</evidence>
<reference evidence="2 5" key="2">
    <citation type="submission" date="2019-10" db="EMBL/GenBank/DDBJ databases">
        <title>Evolutionary dynamics of vancomycin-resistant Enterococcus faecium during gastrointestinal tract colonization and bloodstream infection in immunocompromised pediatric patients.</title>
        <authorList>
            <person name="Chilambi G.S."/>
            <person name="Nordstrom H.R."/>
            <person name="Evans D.R."/>
            <person name="Ferrolino J."/>
            <person name="Hayden R.T."/>
            <person name="Maron G.M."/>
            <person name="Vo A.N."/>
            <person name="Gilmore M.S."/>
            <person name="Wolf J."/>
            <person name="Rosch J.W."/>
            <person name="Van Tyne D."/>
        </authorList>
    </citation>
    <scope>NUCLEOTIDE SEQUENCE [LARGE SCALE GENOMIC DNA]</scope>
    <source>
        <strain evidence="2 5">VRECG27</strain>
    </source>
</reference>
<accession>A0A2W4H495</accession>
<dbReference type="AlphaFoldDB" id="A0A2W4H495"/>
<comment type="caution">
    <text evidence="2">The sequence shown here is derived from an EMBL/GenBank/DDBJ whole genome shotgun (WGS) entry which is preliminary data.</text>
</comment>
<protein>
    <submittedName>
        <fullName evidence="2">Transposase</fullName>
    </submittedName>
</protein>
<organism evidence="2 5">
    <name type="scientific">Enterococcus faecium</name>
    <name type="common">Streptococcus faecium</name>
    <dbReference type="NCBI Taxonomy" id="1352"/>
    <lineage>
        <taxon>Bacteria</taxon>
        <taxon>Bacillati</taxon>
        <taxon>Bacillota</taxon>
        <taxon>Bacilli</taxon>
        <taxon>Lactobacillales</taxon>
        <taxon>Enterococcaceae</taxon>
        <taxon>Enterococcus</taxon>
    </lineage>
</organism>
<feature type="coiled-coil region" evidence="1">
    <location>
        <begin position="112"/>
        <end position="156"/>
    </location>
</feature>
<dbReference type="InterPro" id="IPR002514">
    <property type="entry name" value="Transposase_8"/>
</dbReference>
<reference evidence="3 4" key="1">
    <citation type="submission" date="2018-05" db="EMBL/GenBank/DDBJ databases">
        <title>Vancomycin-resistant Enterococcus faecium strain from Chelyabinsk, Russia.</title>
        <authorList>
            <person name="Gostev V."/>
            <person name="Goncharov A."/>
            <person name="Kolodzhieva V."/>
            <person name="Suvorov A."/>
            <person name="Sidorenko S."/>
            <person name="Zueva L."/>
        </authorList>
    </citation>
    <scope>NUCLEOTIDE SEQUENCE [LARGE SCALE GENOMIC DNA]</scope>
    <source>
        <strain evidence="3 4">20</strain>
    </source>
</reference>